<protein>
    <submittedName>
        <fullName evidence="1">Uncharacterized protein</fullName>
    </submittedName>
</protein>
<gene>
    <name evidence="1" type="ORF">NM688_g1530</name>
</gene>
<name>A0ACC1TBB7_9APHY</name>
<evidence type="ECO:0000313" key="2">
    <source>
        <dbReference type="Proteomes" id="UP001148662"/>
    </source>
</evidence>
<dbReference type="EMBL" id="JANHOG010000167">
    <property type="protein sequence ID" value="KAJ3557328.1"/>
    <property type="molecule type" value="Genomic_DNA"/>
</dbReference>
<comment type="caution">
    <text evidence="1">The sequence shown here is derived from an EMBL/GenBank/DDBJ whole genome shotgun (WGS) entry which is preliminary data.</text>
</comment>
<organism evidence="1 2">
    <name type="scientific">Phlebia brevispora</name>
    <dbReference type="NCBI Taxonomy" id="194682"/>
    <lineage>
        <taxon>Eukaryota</taxon>
        <taxon>Fungi</taxon>
        <taxon>Dikarya</taxon>
        <taxon>Basidiomycota</taxon>
        <taxon>Agaricomycotina</taxon>
        <taxon>Agaricomycetes</taxon>
        <taxon>Polyporales</taxon>
        <taxon>Meruliaceae</taxon>
        <taxon>Phlebia</taxon>
    </lineage>
</organism>
<reference evidence="1" key="1">
    <citation type="submission" date="2022-07" db="EMBL/GenBank/DDBJ databases">
        <title>Genome Sequence of Phlebia brevispora.</title>
        <authorList>
            <person name="Buettner E."/>
        </authorList>
    </citation>
    <scope>NUCLEOTIDE SEQUENCE</scope>
    <source>
        <strain evidence="1">MPL23</strain>
    </source>
</reference>
<accession>A0ACC1TBB7</accession>
<keyword evidence="2" id="KW-1185">Reference proteome</keyword>
<dbReference type="Proteomes" id="UP001148662">
    <property type="component" value="Unassembled WGS sequence"/>
</dbReference>
<evidence type="ECO:0000313" key="1">
    <source>
        <dbReference type="EMBL" id="KAJ3557328.1"/>
    </source>
</evidence>
<proteinExistence type="predicted"/>
<sequence>MFDRRPKLYRGIPGSSEQELCKTQYRAQRVENEGVQVEDGNSAAISAMDTSLYKQTVTSRGIAYNYYTSKAQQGRLTLLFLHGFPSTARDWRSFVSFFQEKGYGIIAPDMLGYGNTDKPTDPSLYVSSKVSNDLVDILDTEQVDKVIVIGHDWGTKAASRLASYFPDRFIAYAFLAVPYVPLYLPIKFEDFLAAWKQRNGYDTYGYWPFFSSEQADRVLKDHIDSFVSVLYPHDPALWKTILGPVGALKKTLLERFKAPLPTYISQQDVECWKETFLKNGFAAPTCWYKIMMNGMQAEDDKRTWKDRLRCDRPLIISQKYRPSAPSPPAHAPIFHGAATKDTNCVAANGHALFESEEFRQHSVTIRDFEADHWLIFSHAADICRELESWIEGTVVKASL</sequence>